<dbReference type="EMBL" id="CH940654">
    <property type="protein sequence ID" value="KRF77965.1"/>
    <property type="molecule type" value="Genomic_DNA"/>
</dbReference>
<keyword evidence="1" id="KW-0472">Membrane</keyword>
<dbReference type="KEGG" id="dvi:26531804"/>
<sequence>MCLPTGAQPIRVHYRNPAAALLSACASVIFWLIYCLAYCLILLAGVAVIFGLLFPRYAWYLLNHSLDQYHIERQFKDEL</sequence>
<accession>A0A0Q9VZ01</accession>
<keyword evidence="1" id="KW-1133">Transmembrane helix</keyword>
<proteinExistence type="predicted"/>
<keyword evidence="3" id="KW-1185">Reference proteome</keyword>
<protein>
    <submittedName>
        <fullName evidence="2">Uncharacterized protein</fullName>
    </submittedName>
</protein>
<dbReference type="InParanoid" id="A0A0Q9VZ01"/>
<gene>
    <name evidence="2" type="primary">Dvir\GJ27034</name>
    <name evidence="2" type="ORF">Dvir_GJ27034</name>
</gene>
<evidence type="ECO:0000256" key="1">
    <source>
        <dbReference type="SAM" id="Phobius"/>
    </source>
</evidence>
<organism evidence="2 3">
    <name type="scientific">Drosophila virilis</name>
    <name type="common">Fruit fly</name>
    <dbReference type="NCBI Taxonomy" id="7244"/>
    <lineage>
        <taxon>Eukaryota</taxon>
        <taxon>Metazoa</taxon>
        <taxon>Ecdysozoa</taxon>
        <taxon>Arthropoda</taxon>
        <taxon>Hexapoda</taxon>
        <taxon>Insecta</taxon>
        <taxon>Pterygota</taxon>
        <taxon>Neoptera</taxon>
        <taxon>Endopterygota</taxon>
        <taxon>Diptera</taxon>
        <taxon>Brachycera</taxon>
        <taxon>Muscomorpha</taxon>
        <taxon>Ephydroidea</taxon>
        <taxon>Drosophilidae</taxon>
        <taxon>Drosophila</taxon>
    </lineage>
</organism>
<keyword evidence="1" id="KW-0812">Transmembrane</keyword>
<dbReference type="Proteomes" id="UP000008792">
    <property type="component" value="Unassembled WGS sequence"/>
</dbReference>
<feature type="transmembrane region" description="Helical" evidence="1">
    <location>
        <begin position="21"/>
        <end position="54"/>
    </location>
</feature>
<dbReference type="OrthoDB" id="7873011at2759"/>
<evidence type="ECO:0000313" key="3">
    <source>
        <dbReference type="Proteomes" id="UP000008792"/>
    </source>
</evidence>
<name>A0A0Q9VZ01_DROVI</name>
<dbReference type="AlphaFoldDB" id="A0A0Q9VZ01"/>
<evidence type="ECO:0000313" key="2">
    <source>
        <dbReference type="EMBL" id="KRF77965.1"/>
    </source>
</evidence>
<reference evidence="2 3" key="1">
    <citation type="journal article" date="2007" name="Nature">
        <title>Evolution of genes and genomes on the Drosophila phylogeny.</title>
        <authorList>
            <consortium name="Drosophila 12 Genomes Consortium"/>
            <person name="Clark A.G."/>
            <person name="Eisen M.B."/>
            <person name="Smith D.R."/>
            <person name="Bergman C.M."/>
            <person name="Oliver B."/>
            <person name="Markow T.A."/>
            <person name="Kaufman T.C."/>
            <person name="Kellis M."/>
            <person name="Gelbart W."/>
            <person name="Iyer V.N."/>
            <person name="Pollard D.A."/>
            <person name="Sackton T.B."/>
            <person name="Larracuente A.M."/>
            <person name="Singh N.D."/>
            <person name="Abad J.P."/>
            <person name="Abt D.N."/>
            <person name="Adryan B."/>
            <person name="Aguade M."/>
            <person name="Akashi H."/>
            <person name="Anderson W.W."/>
            <person name="Aquadro C.F."/>
            <person name="Ardell D.H."/>
            <person name="Arguello R."/>
            <person name="Artieri C.G."/>
            <person name="Barbash D.A."/>
            <person name="Barker D."/>
            <person name="Barsanti P."/>
            <person name="Batterham P."/>
            <person name="Batzoglou S."/>
            <person name="Begun D."/>
            <person name="Bhutkar A."/>
            <person name="Blanco E."/>
            <person name="Bosak S.A."/>
            <person name="Bradley R.K."/>
            <person name="Brand A.D."/>
            <person name="Brent M.R."/>
            <person name="Brooks A.N."/>
            <person name="Brown R.H."/>
            <person name="Butlin R.K."/>
            <person name="Caggese C."/>
            <person name="Calvi B.R."/>
            <person name="Bernardo de Carvalho A."/>
            <person name="Caspi A."/>
            <person name="Castrezana S."/>
            <person name="Celniker S.E."/>
            <person name="Chang J.L."/>
            <person name="Chapple C."/>
            <person name="Chatterji S."/>
            <person name="Chinwalla A."/>
            <person name="Civetta A."/>
            <person name="Clifton S.W."/>
            <person name="Comeron J.M."/>
            <person name="Costello J.C."/>
            <person name="Coyne J.A."/>
            <person name="Daub J."/>
            <person name="David R.G."/>
            <person name="Delcher A.L."/>
            <person name="Delehaunty K."/>
            <person name="Do C.B."/>
            <person name="Ebling H."/>
            <person name="Edwards K."/>
            <person name="Eickbush T."/>
            <person name="Evans J.D."/>
            <person name="Filipski A."/>
            <person name="Findeiss S."/>
            <person name="Freyhult E."/>
            <person name="Fulton L."/>
            <person name="Fulton R."/>
            <person name="Garcia A.C."/>
            <person name="Gardiner A."/>
            <person name="Garfield D.A."/>
            <person name="Garvin B.E."/>
            <person name="Gibson G."/>
            <person name="Gilbert D."/>
            <person name="Gnerre S."/>
            <person name="Godfrey J."/>
            <person name="Good R."/>
            <person name="Gotea V."/>
            <person name="Gravely B."/>
            <person name="Greenberg A.J."/>
            <person name="Griffiths-Jones S."/>
            <person name="Gross S."/>
            <person name="Guigo R."/>
            <person name="Gustafson E.A."/>
            <person name="Haerty W."/>
            <person name="Hahn M.W."/>
            <person name="Halligan D.L."/>
            <person name="Halpern A.L."/>
            <person name="Halter G.M."/>
            <person name="Han M.V."/>
            <person name="Heger A."/>
            <person name="Hillier L."/>
            <person name="Hinrichs A.S."/>
            <person name="Holmes I."/>
            <person name="Hoskins R.A."/>
            <person name="Hubisz M.J."/>
            <person name="Hultmark D."/>
            <person name="Huntley M.A."/>
            <person name="Jaffe D.B."/>
            <person name="Jagadeeshan S."/>
            <person name="Jeck W.R."/>
            <person name="Johnson J."/>
            <person name="Jones C.D."/>
            <person name="Jordan W.C."/>
            <person name="Karpen G.H."/>
            <person name="Kataoka E."/>
            <person name="Keightley P.D."/>
            <person name="Kheradpour P."/>
            <person name="Kirkness E.F."/>
            <person name="Koerich L.B."/>
            <person name="Kristiansen K."/>
            <person name="Kudrna D."/>
            <person name="Kulathinal R.J."/>
            <person name="Kumar S."/>
            <person name="Kwok R."/>
            <person name="Lander E."/>
            <person name="Langley C.H."/>
            <person name="Lapoint R."/>
            <person name="Lazzaro B.P."/>
            <person name="Lee S.J."/>
            <person name="Levesque L."/>
            <person name="Li R."/>
            <person name="Lin C.F."/>
            <person name="Lin M.F."/>
            <person name="Lindblad-Toh K."/>
            <person name="Llopart A."/>
            <person name="Long M."/>
            <person name="Low L."/>
            <person name="Lozovsky E."/>
            <person name="Lu J."/>
            <person name="Luo M."/>
            <person name="Machado C.A."/>
            <person name="Makalowski W."/>
            <person name="Marzo M."/>
            <person name="Matsuda M."/>
            <person name="Matzkin L."/>
            <person name="McAllister B."/>
            <person name="McBride C.S."/>
            <person name="McKernan B."/>
            <person name="McKernan K."/>
            <person name="Mendez-Lago M."/>
            <person name="Minx P."/>
            <person name="Mollenhauer M.U."/>
            <person name="Montooth K."/>
            <person name="Mount S.M."/>
            <person name="Mu X."/>
            <person name="Myers E."/>
            <person name="Negre B."/>
            <person name="Newfeld S."/>
            <person name="Nielsen R."/>
            <person name="Noor M.A."/>
            <person name="O'Grady P."/>
            <person name="Pachter L."/>
            <person name="Papaceit M."/>
            <person name="Parisi M.J."/>
            <person name="Parisi M."/>
            <person name="Parts L."/>
            <person name="Pedersen J.S."/>
            <person name="Pesole G."/>
            <person name="Phillippy A.M."/>
            <person name="Ponting C.P."/>
            <person name="Pop M."/>
            <person name="Porcelli D."/>
            <person name="Powell J.R."/>
            <person name="Prohaska S."/>
            <person name="Pruitt K."/>
            <person name="Puig M."/>
            <person name="Quesneville H."/>
            <person name="Ram K.R."/>
            <person name="Rand D."/>
            <person name="Rasmussen M.D."/>
            <person name="Reed L.K."/>
            <person name="Reenan R."/>
            <person name="Reily A."/>
            <person name="Remington K.A."/>
            <person name="Rieger T.T."/>
            <person name="Ritchie M.G."/>
            <person name="Robin C."/>
            <person name="Rogers Y.H."/>
            <person name="Rohde C."/>
            <person name="Rozas J."/>
            <person name="Rubenfield M.J."/>
            <person name="Ruiz A."/>
            <person name="Russo S."/>
            <person name="Salzberg S.L."/>
            <person name="Sanchez-Gracia A."/>
            <person name="Saranga D.J."/>
            <person name="Sato H."/>
            <person name="Schaeffer S.W."/>
            <person name="Schatz M.C."/>
            <person name="Schlenke T."/>
            <person name="Schwartz R."/>
            <person name="Segarra C."/>
            <person name="Singh R.S."/>
            <person name="Sirot L."/>
            <person name="Sirota M."/>
            <person name="Sisneros N.B."/>
            <person name="Smith C.D."/>
            <person name="Smith T.F."/>
            <person name="Spieth J."/>
            <person name="Stage D.E."/>
            <person name="Stark A."/>
            <person name="Stephan W."/>
            <person name="Strausberg R.L."/>
            <person name="Strempel S."/>
            <person name="Sturgill D."/>
            <person name="Sutton G."/>
            <person name="Sutton G.G."/>
            <person name="Tao W."/>
            <person name="Teichmann S."/>
            <person name="Tobari Y.N."/>
            <person name="Tomimura Y."/>
            <person name="Tsolas J.M."/>
            <person name="Valente V.L."/>
            <person name="Venter E."/>
            <person name="Venter J.C."/>
            <person name="Vicario S."/>
            <person name="Vieira F.G."/>
            <person name="Vilella A.J."/>
            <person name="Villasante A."/>
            <person name="Walenz B."/>
            <person name="Wang J."/>
            <person name="Wasserman M."/>
            <person name="Watts T."/>
            <person name="Wilson D."/>
            <person name="Wilson R.K."/>
            <person name="Wing R.A."/>
            <person name="Wolfner M.F."/>
            <person name="Wong A."/>
            <person name="Wong G.K."/>
            <person name="Wu C.I."/>
            <person name="Wu G."/>
            <person name="Yamamoto D."/>
            <person name="Yang H.P."/>
            <person name="Yang S.P."/>
            <person name="Yorke J.A."/>
            <person name="Yoshida K."/>
            <person name="Zdobnov E."/>
            <person name="Zhang P."/>
            <person name="Zhang Y."/>
            <person name="Zimin A.V."/>
            <person name="Baldwin J."/>
            <person name="Abdouelleil A."/>
            <person name="Abdulkadir J."/>
            <person name="Abebe A."/>
            <person name="Abera B."/>
            <person name="Abreu J."/>
            <person name="Acer S.C."/>
            <person name="Aftuck L."/>
            <person name="Alexander A."/>
            <person name="An P."/>
            <person name="Anderson E."/>
            <person name="Anderson S."/>
            <person name="Arachi H."/>
            <person name="Azer M."/>
            <person name="Bachantsang P."/>
            <person name="Barry A."/>
            <person name="Bayul T."/>
            <person name="Berlin A."/>
            <person name="Bessette D."/>
            <person name="Bloom T."/>
            <person name="Blye J."/>
            <person name="Boguslavskiy L."/>
            <person name="Bonnet C."/>
            <person name="Boukhgalter B."/>
            <person name="Bourzgui I."/>
            <person name="Brown A."/>
            <person name="Cahill P."/>
            <person name="Channer S."/>
            <person name="Cheshatsang Y."/>
            <person name="Chuda L."/>
            <person name="Citroen M."/>
            <person name="Collymore A."/>
            <person name="Cooke P."/>
            <person name="Costello M."/>
            <person name="D'Aco K."/>
            <person name="Daza R."/>
            <person name="De Haan G."/>
            <person name="DeGray S."/>
            <person name="DeMaso C."/>
            <person name="Dhargay N."/>
            <person name="Dooley K."/>
            <person name="Dooley E."/>
            <person name="Doricent M."/>
            <person name="Dorje P."/>
            <person name="Dorjee K."/>
            <person name="Dupes A."/>
            <person name="Elong R."/>
            <person name="Falk J."/>
            <person name="Farina A."/>
            <person name="Faro S."/>
            <person name="Ferguson D."/>
            <person name="Fisher S."/>
            <person name="Foley C.D."/>
            <person name="Franke A."/>
            <person name="Friedrich D."/>
            <person name="Gadbois L."/>
            <person name="Gearin G."/>
            <person name="Gearin C.R."/>
            <person name="Giannoukos G."/>
            <person name="Goode T."/>
            <person name="Graham J."/>
            <person name="Grandbois E."/>
            <person name="Grewal S."/>
            <person name="Gyaltsen K."/>
            <person name="Hafez N."/>
            <person name="Hagos B."/>
            <person name="Hall J."/>
            <person name="Henson C."/>
            <person name="Hollinger A."/>
            <person name="Honan T."/>
            <person name="Huard M.D."/>
            <person name="Hughes L."/>
            <person name="Hurhula B."/>
            <person name="Husby M.E."/>
            <person name="Kamat A."/>
            <person name="Kanga B."/>
            <person name="Kashin S."/>
            <person name="Khazanovich D."/>
            <person name="Kisner P."/>
            <person name="Lance K."/>
            <person name="Lara M."/>
            <person name="Lee W."/>
            <person name="Lennon N."/>
            <person name="Letendre F."/>
            <person name="LeVine R."/>
            <person name="Lipovsky A."/>
            <person name="Liu X."/>
            <person name="Liu J."/>
            <person name="Liu S."/>
            <person name="Lokyitsang T."/>
            <person name="Lokyitsang Y."/>
            <person name="Lubonja R."/>
            <person name="Lui A."/>
            <person name="MacDonald P."/>
            <person name="Magnisalis V."/>
            <person name="Maru K."/>
            <person name="Matthews C."/>
            <person name="McCusker W."/>
            <person name="McDonough S."/>
            <person name="Mehta T."/>
            <person name="Meldrim J."/>
            <person name="Meneus L."/>
            <person name="Mihai O."/>
            <person name="Mihalev A."/>
            <person name="Mihova T."/>
            <person name="Mittelman R."/>
            <person name="Mlenga V."/>
            <person name="Montmayeur A."/>
            <person name="Mulrain L."/>
            <person name="Navidi A."/>
            <person name="Naylor J."/>
            <person name="Negash T."/>
            <person name="Nguyen T."/>
            <person name="Nguyen N."/>
            <person name="Nicol R."/>
            <person name="Norbu C."/>
            <person name="Norbu N."/>
            <person name="Novod N."/>
            <person name="O'Neill B."/>
            <person name="Osman S."/>
            <person name="Markiewicz E."/>
            <person name="Oyono O.L."/>
            <person name="Patti C."/>
            <person name="Phunkhang P."/>
            <person name="Pierre F."/>
            <person name="Priest M."/>
            <person name="Raghuraman S."/>
            <person name="Rege F."/>
            <person name="Reyes R."/>
            <person name="Rise C."/>
            <person name="Rogov P."/>
            <person name="Ross K."/>
            <person name="Ryan E."/>
            <person name="Settipalli S."/>
            <person name="Shea T."/>
            <person name="Sherpa N."/>
            <person name="Shi L."/>
            <person name="Shih D."/>
            <person name="Sparrow T."/>
            <person name="Spaulding J."/>
            <person name="Stalker J."/>
            <person name="Stange-Thomann N."/>
            <person name="Stavropoulos S."/>
            <person name="Stone C."/>
            <person name="Strader C."/>
            <person name="Tesfaye S."/>
            <person name="Thomson T."/>
            <person name="Thoulutsang Y."/>
            <person name="Thoulutsang D."/>
            <person name="Topham K."/>
            <person name="Topping I."/>
            <person name="Tsamla T."/>
            <person name="Vassiliev H."/>
            <person name="Vo A."/>
            <person name="Wangchuk T."/>
            <person name="Wangdi T."/>
            <person name="Weiand M."/>
            <person name="Wilkinson J."/>
            <person name="Wilson A."/>
            <person name="Yadav S."/>
            <person name="Young G."/>
            <person name="Yu Q."/>
            <person name="Zembek L."/>
            <person name="Zhong D."/>
            <person name="Zimmer A."/>
            <person name="Zwirko Z."/>
            <person name="Jaffe D.B."/>
            <person name="Alvarez P."/>
            <person name="Brockman W."/>
            <person name="Butler J."/>
            <person name="Chin C."/>
            <person name="Gnerre S."/>
            <person name="Grabherr M."/>
            <person name="Kleber M."/>
            <person name="Mauceli E."/>
            <person name="MacCallum I."/>
        </authorList>
    </citation>
    <scope>NUCLEOTIDE SEQUENCE [LARGE SCALE GENOMIC DNA]</scope>
    <source>
        <strain evidence="3">Tucson 15010-1051.87</strain>
    </source>
</reference>